<keyword evidence="4 6" id="KW-0663">Pyridoxal phosphate</keyword>
<dbReference type="Proteomes" id="UP000603708">
    <property type="component" value="Unassembled WGS sequence"/>
</dbReference>
<evidence type="ECO:0000256" key="7">
    <source>
        <dbReference type="RuleBase" id="RU000382"/>
    </source>
</evidence>
<dbReference type="AlphaFoldDB" id="A0A919FU87"/>
<gene>
    <name evidence="8" type="ORF">GCM10018793_09770</name>
</gene>
<name>A0A919FU87_9ACTN</name>
<comment type="caution">
    <text evidence="8">The sequence shown here is derived from an EMBL/GenBank/DDBJ whole genome shotgun (WGS) entry which is preliminary data.</text>
</comment>
<evidence type="ECO:0000256" key="1">
    <source>
        <dbReference type="ARBA" id="ARBA00001933"/>
    </source>
</evidence>
<dbReference type="InterPro" id="IPR015421">
    <property type="entry name" value="PyrdxlP-dep_Trfase_major"/>
</dbReference>
<organism evidence="8 9">
    <name type="scientific">Streptomyces sulfonofaciens</name>
    <dbReference type="NCBI Taxonomy" id="68272"/>
    <lineage>
        <taxon>Bacteria</taxon>
        <taxon>Bacillati</taxon>
        <taxon>Actinomycetota</taxon>
        <taxon>Actinomycetes</taxon>
        <taxon>Kitasatosporales</taxon>
        <taxon>Streptomycetaceae</taxon>
        <taxon>Streptomyces</taxon>
    </lineage>
</organism>
<evidence type="ECO:0000313" key="9">
    <source>
        <dbReference type="Proteomes" id="UP000603708"/>
    </source>
</evidence>
<dbReference type="InterPro" id="IPR015424">
    <property type="entry name" value="PyrdxlP-dep_Trfase"/>
</dbReference>
<comment type="cofactor">
    <cofactor evidence="1 6 7">
        <name>pyridoxal 5'-phosphate</name>
        <dbReference type="ChEBI" id="CHEBI:597326"/>
    </cofactor>
</comment>
<comment type="similarity">
    <text evidence="2 7">Belongs to the group II decarboxylase family.</text>
</comment>
<dbReference type="InterPro" id="IPR015422">
    <property type="entry name" value="PyrdxlP-dep_Trfase_small"/>
</dbReference>
<dbReference type="Gene3D" id="3.90.1150.10">
    <property type="entry name" value="Aspartate Aminotransferase, domain 1"/>
    <property type="match status" value="1"/>
</dbReference>
<sequence length="483" mass="50965">MPFHPLEPDRAAMAELGGLVLDRLIDRIERLPSRPASDPGGPAAAADLVSAFLAPPPARSGDPKALLARLDAAADCAVETAGPGHMAHVPGGGLFTAALAEFYTLAVNRFGGLASVAPALAALEESVLRWIAGEVCGLPPGSGGLLTSGGSLATFSAVVAARHDRLGEDIAAGTVYTTAFAHHSVAKAARLAGIRQDHVRTVPHTADLRMDPDAAAAMIGEDRRAGLRPFLLVATAGTTDTGTVDPLPPLADLARREDLWFHVDAAYGGFFRLTARGRARLAGTEHADSITVDPHKTLFMPFGTGALVVRDPATLYAAHDGTGHYLQDTGRTGGVPDSAGLGPELTHEIRGLRVWFPLHLHGVDAFRDALDEKLDLAEHVHATLSALPQLDVPHRPDLSTVVFRVRPEGTGPAAVERAERASRRLLERVNSHRRTVLSSTVVGGRYTLRVCVVSHRTHRDRVEEALRTIAGETALATAEAARG</sequence>
<dbReference type="InterPro" id="IPR010977">
    <property type="entry name" value="Aromatic_deC"/>
</dbReference>
<protein>
    <submittedName>
        <fullName evidence="8">L-2,4-diaminobutyrate decarboxylase</fullName>
    </submittedName>
</protein>
<dbReference type="PANTHER" id="PTHR11999:SF70">
    <property type="entry name" value="MIP05841P"/>
    <property type="match status" value="1"/>
</dbReference>
<dbReference type="GO" id="GO:0005737">
    <property type="term" value="C:cytoplasm"/>
    <property type="evidence" value="ECO:0007669"/>
    <property type="project" value="TreeGrafter"/>
</dbReference>
<dbReference type="EMBL" id="BNCD01000002">
    <property type="protein sequence ID" value="GHH72548.1"/>
    <property type="molecule type" value="Genomic_DNA"/>
</dbReference>
<reference evidence="8" key="2">
    <citation type="submission" date="2020-09" db="EMBL/GenBank/DDBJ databases">
        <authorList>
            <person name="Sun Q."/>
            <person name="Ohkuma M."/>
        </authorList>
    </citation>
    <scope>NUCLEOTIDE SEQUENCE</scope>
    <source>
        <strain evidence="8">JCM 5069</strain>
    </source>
</reference>
<dbReference type="SUPFAM" id="SSF53383">
    <property type="entry name" value="PLP-dependent transferases"/>
    <property type="match status" value="1"/>
</dbReference>
<proteinExistence type="inferred from homology"/>
<evidence type="ECO:0000256" key="6">
    <source>
        <dbReference type="PIRSR" id="PIRSR602129-50"/>
    </source>
</evidence>
<evidence type="ECO:0000256" key="5">
    <source>
        <dbReference type="ARBA" id="ARBA00023239"/>
    </source>
</evidence>
<dbReference type="Pfam" id="PF00282">
    <property type="entry name" value="Pyridoxal_deC"/>
    <property type="match status" value="1"/>
</dbReference>
<keyword evidence="5 7" id="KW-0456">Lyase</keyword>
<feature type="modified residue" description="N6-(pyridoxal phosphate)lysine" evidence="6">
    <location>
        <position position="296"/>
    </location>
</feature>
<dbReference type="GO" id="GO:0030170">
    <property type="term" value="F:pyridoxal phosphate binding"/>
    <property type="evidence" value="ECO:0007669"/>
    <property type="project" value="InterPro"/>
</dbReference>
<evidence type="ECO:0000256" key="2">
    <source>
        <dbReference type="ARBA" id="ARBA00009533"/>
    </source>
</evidence>
<keyword evidence="9" id="KW-1185">Reference proteome</keyword>
<dbReference type="InterPro" id="IPR002129">
    <property type="entry name" value="PyrdxlP-dep_de-COase"/>
</dbReference>
<reference evidence="8" key="1">
    <citation type="journal article" date="2014" name="Int. J. Syst. Evol. Microbiol.">
        <title>Complete genome sequence of Corynebacterium casei LMG S-19264T (=DSM 44701T), isolated from a smear-ripened cheese.</title>
        <authorList>
            <consortium name="US DOE Joint Genome Institute (JGI-PGF)"/>
            <person name="Walter F."/>
            <person name="Albersmeier A."/>
            <person name="Kalinowski J."/>
            <person name="Ruckert C."/>
        </authorList>
    </citation>
    <scope>NUCLEOTIDE SEQUENCE</scope>
    <source>
        <strain evidence="8">JCM 5069</strain>
    </source>
</reference>
<dbReference type="GO" id="GO:0004058">
    <property type="term" value="F:aromatic-L-amino-acid decarboxylase activity"/>
    <property type="evidence" value="ECO:0007669"/>
    <property type="project" value="UniProtKB-ARBA"/>
</dbReference>
<accession>A0A919FU87</accession>
<dbReference type="PANTHER" id="PTHR11999">
    <property type="entry name" value="GROUP II PYRIDOXAL-5-PHOSPHATE DECARBOXYLASE"/>
    <property type="match status" value="1"/>
</dbReference>
<dbReference type="Gene3D" id="3.40.640.10">
    <property type="entry name" value="Type I PLP-dependent aspartate aminotransferase-like (Major domain)"/>
    <property type="match status" value="1"/>
</dbReference>
<evidence type="ECO:0000256" key="4">
    <source>
        <dbReference type="ARBA" id="ARBA00022898"/>
    </source>
</evidence>
<keyword evidence="3" id="KW-0210">Decarboxylase</keyword>
<evidence type="ECO:0000256" key="3">
    <source>
        <dbReference type="ARBA" id="ARBA00022793"/>
    </source>
</evidence>
<dbReference type="RefSeq" id="WP_189929609.1">
    <property type="nucleotide sequence ID" value="NZ_BNCD01000002.1"/>
</dbReference>
<dbReference type="GO" id="GO:0019752">
    <property type="term" value="P:carboxylic acid metabolic process"/>
    <property type="evidence" value="ECO:0007669"/>
    <property type="project" value="InterPro"/>
</dbReference>
<evidence type="ECO:0000313" key="8">
    <source>
        <dbReference type="EMBL" id="GHH72548.1"/>
    </source>
</evidence>